<evidence type="ECO:0000313" key="8">
    <source>
        <dbReference type="Proteomes" id="UP000182491"/>
    </source>
</evidence>
<dbReference type="STRING" id="388950.GCA_001611675_00772"/>
<dbReference type="SUPFAM" id="SSF53448">
    <property type="entry name" value="Nucleotide-diphospho-sugar transferases"/>
    <property type="match status" value="1"/>
</dbReference>
<dbReference type="GO" id="GO:0016757">
    <property type="term" value="F:glycosyltransferase activity"/>
    <property type="evidence" value="ECO:0007669"/>
    <property type="project" value="UniProtKB-KW"/>
</dbReference>
<evidence type="ECO:0000313" key="7">
    <source>
        <dbReference type="EMBL" id="SFU90243.1"/>
    </source>
</evidence>
<dbReference type="InterPro" id="IPR001173">
    <property type="entry name" value="Glyco_trans_2-like"/>
</dbReference>
<dbReference type="Pfam" id="PF00535">
    <property type="entry name" value="Glycos_transf_2"/>
    <property type="match status" value="1"/>
</dbReference>
<keyword evidence="5" id="KW-0472">Membrane</keyword>
<accession>A0A1I7JYF1</accession>
<gene>
    <name evidence="7" type="ORF">SAMN04487941_3191</name>
</gene>
<dbReference type="NCBIfam" id="TIGR04283">
    <property type="entry name" value="glyco_like_mftF"/>
    <property type="match status" value="1"/>
</dbReference>
<keyword evidence="2" id="KW-1003">Cell membrane</keyword>
<comment type="subcellular location">
    <subcellularLocation>
        <location evidence="1">Cell membrane</location>
    </subcellularLocation>
</comment>
<dbReference type="PANTHER" id="PTHR43646:SF2">
    <property type="entry name" value="GLYCOSYLTRANSFERASE 2-LIKE DOMAIN-CONTAINING PROTEIN"/>
    <property type="match status" value="1"/>
</dbReference>
<keyword evidence="8" id="KW-1185">Reference proteome</keyword>
<evidence type="ECO:0000259" key="6">
    <source>
        <dbReference type="Pfam" id="PF00535"/>
    </source>
</evidence>
<organism evidence="7 8">
    <name type="scientific">Pontibacter akesuensis</name>
    <dbReference type="NCBI Taxonomy" id="388950"/>
    <lineage>
        <taxon>Bacteria</taxon>
        <taxon>Pseudomonadati</taxon>
        <taxon>Bacteroidota</taxon>
        <taxon>Cytophagia</taxon>
        <taxon>Cytophagales</taxon>
        <taxon>Hymenobacteraceae</taxon>
        <taxon>Pontibacter</taxon>
    </lineage>
</organism>
<reference evidence="8" key="1">
    <citation type="submission" date="2016-10" db="EMBL/GenBank/DDBJ databases">
        <authorList>
            <person name="Varghese N."/>
        </authorList>
    </citation>
    <scope>NUCLEOTIDE SEQUENCE [LARGE SCALE GENOMIC DNA]</scope>
    <source>
        <strain evidence="8">DSM 18820</strain>
    </source>
</reference>
<evidence type="ECO:0000256" key="4">
    <source>
        <dbReference type="ARBA" id="ARBA00022679"/>
    </source>
</evidence>
<protein>
    <submittedName>
        <fullName evidence="7">Transferase 2, rSAM/selenodomain-associated</fullName>
    </submittedName>
</protein>
<dbReference type="AlphaFoldDB" id="A0A1I7JYF1"/>
<dbReference type="GO" id="GO:0005886">
    <property type="term" value="C:plasma membrane"/>
    <property type="evidence" value="ECO:0007669"/>
    <property type="project" value="UniProtKB-SubCell"/>
</dbReference>
<evidence type="ECO:0000256" key="2">
    <source>
        <dbReference type="ARBA" id="ARBA00022475"/>
    </source>
</evidence>
<dbReference type="Proteomes" id="UP000182491">
    <property type="component" value="Unassembled WGS sequence"/>
</dbReference>
<dbReference type="InterPro" id="IPR026461">
    <property type="entry name" value="Trfase_2_rSAM/seldom_assoc"/>
</dbReference>
<evidence type="ECO:0000256" key="1">
    <source>
        <dbReference type="ARBA" id="ARBA00004236"/>
    </source>
</evidence>
<dbReference type="EMBL" id="FPCA01000004">
    <property type="protein sequence ID" value="SFU90243.1"/>
    <property type="molecule type" value="Genomic_DNA"/>
</dbReference>
<proteinExistence type="predicted"/>
<sequence>MLSEVLSIHRQQSAFGQQLKHTSRSYVAILSSAENVKLSIIIPTLNEAAAIGKLLAYLRQHTSPETELIVADGGSTDATTHIAEEMGALVLRCRPRGRAPQMNAGATAASGDILYFLHADTFPPEGFELQLRQAVQHGNGSGCYRLKFDLPHWFLRANAWFTRFDVDALRFGDQSLFVRRGVFLQCGGFDERLTLLEDQEIIRRLRRVAPFVVLPQQVVTSARKYKEHGVLRLQAVYYLIYGLYRSGVSQRRLLKVYKWLLS</sequence>
<feature type="domain" description="Glycosyltransferase 2-like" evidence="6">
    <location>
        <begin position="39"/>
        <end position="139"/>
    </location>
</feature>
<dbReference type="CDD" id="cd02522">
    <property type="entry name" value="GT_2_like_a"/>
    <property type="match status" value="1"/>
</dbReference>
<name>A0A1I7JYF1_9BACT</name>
<dbReference type="Gene3D" id="3.90.550.10">
    <property type="entry name" value="Spore Coat Polysaccharide Biosynthesis Protein SpsA, Chain A"/>
    <property type="match status" value="1"/>
</dbReference>
<keyword evidence="3" id="KW-0328">Glycosyltransferase</keyword>
<dbReference type="PANTHER" id="PTHR43646">
    <property type="entry name" value="GLYCOSYLTRANSFERASE"/>
    <property type="match status" value="1"/>
</dbReference>
<evidence type="ECO:0000256" key="3">
    <source>
        <dbReference type="ARBA" id="ARBA00022676"/>
    </source>
</evidence>
<dbReference type="InterPro" id="IPR029044">
    <property type="entry name" value="Nucleotide-diphossugar_trans"/>
</dbReference>
<evidence type="ECO:0000256" key="5">
    <source>
        <dbReference type="ARBA" id="ARBA00023136"/>
    </source>
</evidence>
<keyword evidence="4 7" id="KW-0808">Transferase</keyword>